<dbReference type="InterPro" id="IPR056403">
    <property type="entry name" value="RNase_II_barrel"/>
</dbReference>
<feature type="region of interest" description="Disordered" evidence="1">
    <location>
        <begin position="979"/>
        <end position="999"/>
    </location>
</feature>
<dbReference type="SUPFAM" id="SSF50249">
    <property type="entry name" value="Nucleic acid-binding proteins"/>
    <property type="match status" value="1"/>
</dbReference>
<feature type="domain" description="RNB" evidence="2">
    <location>
        <begin position="527"/>
        <end position="851"/>
    </location>
</feature>
<dbReference type="SMART" id="SM00955">
    <property type="entry name" value="RNB"/>
    <property type="match status" value="1"/>
</dbReference>
<dbReference type="Pfam" id="PF23163">
    <property type="entry name" value="CSD_RNase_II"/>
    <property type="match status" value="1"/>
</dbReference>
<feature type="compositionally biased region" description="Acidic residues" evidence="1">
    <location>
        <begin position="979"/>
        <end position="993"/>
    </location>
</feature>
<dbReference type="InterPro" id="IPR057324">
    <property type="entry name" value="WH_RNase_II"/>
</dbReference>
<dbReference type="EMBL" id="BRXU01000011">
    <property type="protein sequence ID" value="GLC54979.1"/>
    <property type="molecule type" value="Genomic_DNA"/>
</dbReference>
<feature type="region of interest" description="Disordered" evidence="1">
    <location>
        <begin position="138"/>
        <end position="181"/>
    </location>
</feature>
<proteinExistence type="predicted"/>
<dbReference type="Proteomes" id="UP001165080">
    <property type="component" value="Unassembled WGS sequence"/>
</dbReference>
<feature type="compositionally biased region" description="Gly residues" evidence="1">
    <location>
        <begin position="459"/>
        <end position="469"/>
    </location>
</feature>
<dbReference type="InterPro" id="IPR012340">
    <property type="entry name" value="NA-bd_OB-fold"/>
</dbReference>
<accession>A0A9W6BMT9</accession>
<dbReference type="InterPro" id="IPR050180">
    <property type="entry name" value="RNR_Ribonuclease"/>
</dbReference>
<gene>
    <name evidence="3" type="primary">PLEST006806</name>
    <name evidence="3" type="ORF">PLESTB_000927000</name>
</gene>
<feature type="region of interest" description="Disordered" evidence="1">
    <location>
        <begin position="1"/>
        <end position="104"/>
    </location>
</feature>
<keyword evidence="4" id="KW-1185">Reference proteome</keyword>
<dbReference type="PANTHER" id="PTHR23355:SF42">
    <property type="entry name" value="RIBONUCLEASE II, CHLOROPLASTIC_MITOCHONDRIAL"/>
    <property type="match status" value="1"/>
</dbReference>
<feature type="region of interest" description="Disordered" evidence="1">
    <location>
        <begin position="453"/>
        <end position="473"/>
    </location>
</feature>
<comment type="caution">
    <text evidence="3">The sequence shown here is derived from an EMBL/GenBank/DDBJ whole genome shotgun (WGS) entry which is preliminary data.</text>
</comment>
<evidence type="ECO:0000259" key="2">
    <source>
        <dbReference type="SMART" id="SM00955"/>
    </source>
</evidence>
<name>A0A9W6BMT9_9CHLO</name>
<dbReference type="PANTHER" id="PTHR23355">
    <property type="entry name" value="RIBONUCLEASE"/>
    <property type="match status" value="1"/>
</dbReference>
<dbReference type="GO" id="GO:0006402">
    <property type="term" value="P:mRNA catabolic process"/>
    <property type="evidence" value="ECO:0007669"/>
    <property type="project" value="TreeGrafter"/>
</dbReference>
<sequence length="999" mass="104262">MSRAAAPPNAVFMPEASALRAPSRGRQAPHRPVPFRSYGPHSAGPLAQATGAPSRPPNRPPAGAPQAVARTVAAAAAAPAPRHPHSAAAAATASGPGKQLGGGGAAAAAAASFIPRRNVATAAYRGVGGFRQRQWPPPLGFPPYLPHPHQSTCQPQHQHQPQSHLAQSGPQGPRPGVSGRSSLFPAARAQWAADARFRLHAAKSSAATTSASGQSSGALQVGSLVEFEKNDRGVLAVLVAQDGKKNWFAADASGRRTSIAPKQVQLVLPGGGYSEGDVAAYVAAAEGADMGLMEIAWEIAAESGAPLDLRELATLLYDDTTPKSLYITHRMLRKDTLYFKPAPRSAAAAAAAAPYGAYVPRSADDVAALRRQQEAAEAARQAAEAWRSAVAGARSAKSRSQQPSAAEWAEGPFADRIAALRAVALSSGQQSGPRLDESALALARSSLQLATSASASGVVSGGGGGGGGSRADPDAAADLLTEIGALRRHEPLQLLRRGLPLTTPQEQEREAMALLASPPPDPDAATREDLTALPVFTIDDASTTEIDDGLSLERLADGGIRIWIHVADPTRWIRPGSGLDAAGAGRTRTLYLPWGSLPMFPRVLAEGPFSLREGQVCDAMSVCVVLGRDGSLQRPRVVPSRVRVSHKLTYDQADAVLAAAAAAATASAEGAAAAGAAAVEGFSLNAAAAADLVALREAALARHAYRQARGCIEIPLPEAKIHVPYSHLDRARPAVTITRVSQWESASRALVAEMMILAGEAVGAIGSEAALPLPYRGQDAPELPPPEVLEALPEGPCRGFALKRCMTRSVVGPQPLRHASLALDAYVQFTSPIRRYSDMVAHHNLKAWLRGEALPFSAGQIESLMAAAGETGRELGAAERESDNYWLAEYLRLNWGAEYPAVALGWQREDLQLAAFLLEREGLEVVVRLPAGAAGAESFAPGNCCVLVPSEVNPATGFYRFYLAGWTSGVLAEVEGEGEEGEEVVEVGEEGEEVVGTQG</sequence>
<evidence type="ECO:0000313" key="3">
    <source>
        <dbReference type="EMBL" id="GLC54979.1"/>
    </source>
</evidence>
<dbReference type="Pfam" id="PF00773">
    <property type="entry name" value="RNB"/>
    <property type="match status" value="1"/>
</dbReference>
<dbReference type="AlphaFoldDB" id="A0A9W6BMT9"/>
<protein>
    <recommendedName>
        <fullName evidence="2">RNB domain-containing protein</fullName>
    </recommendedName>
</protein>
<reference evidence="3 4" key="1">
    <citation type="journal article" date="2023" name="Commun. Biol.">
        <title>Reorganization of the ancestral sex-determining regions during the evolution of trioecy in Pleodorina starrii.</title>
        <authorList>
            <person name="Takahashi K."/>
            <person name="Suzuki S."/>
            <person name="Kawai-Toyooka H."/>
            <person name="Yamamoto K."/>
            <person name="Hamaji T."/>
            <person name="Ootsuki R."/>
            <person name="Yamaguchi H."/>
            <person name="Kawachi M."/>
            <person name="Higashiyama T."/>
            <person name="Nozaki H."/>
        </authorList>
    </citation>
    <scope>NUCLEOTIDE SEQUENCE [LARGE SCALE GENOMIC DNA]</scope>
    <source>
        <strain evidence="3 4">NIES-4479</strain>
    </source>
</reference>
<dbReference type="GO" id="GO:0000932">
    <property type="term" value="C:P-body"/>
    <property type="evidence" value="ECO:0007669"/>
    <property type="project" value="TreeGrafter"/>
</dbReference>
<dbReference type="InterPro" id="IPR001900">
    <property type="entry name" value="RNase_II/R"/>
</dbReference>
<feature type="compositionally biased region" description="Pro residues" evidence="1">
    <location>
        <begin position="54"/>
        <end position="63"/>
    </location>
</feature>
<feature type="compositionally biased region" description="Low complexity" evidence="1">
    <location>
        <begin position="147"/>
        <end position="168"/>
    </location>
</feature>
<evidence type="ECO:0000256" key="1">
    <source>
        <dbReference type="SAM" id="MobiDB-lite"/>
    </source>
</evidence>
<organism evidence="3 4">
    <name type="scientific">Pleodorina starrii</name>
    <dbReference type="NCBI Taxonomy" id="330485"/>
    <lineage>
        <taxon>Eukaryota</taxon>
        <taxon>Viridiplantae</taxon>
        <taxon>Chlorophyta</taxon>
        <taxon>core chlorophytes</taxon>
        <taxon>Chlorophyceae</taxon>
        <taxon>CS clade</taxon>
        <taxon>Chlamydomonadales</taxon>
        <taxon>Volvocaceae</taxon>
        <taxon>Pleodorina</taxon>
    </lineage>
</organism>
<dbReference type="Pfam" id="PF25255">
    <property type="entry name" value="WHD_RNase_II"/>
    <property type="match status" value="1"/>
</dbReference>
<dbReference type="GO" id="GO:0000175">
    <property type="term" value="F:3'-5'-RNA exonuclease activity"/>
    <property type="evidence" value="ECO:0007669"/>
    <property type="project" value="TreeGrafter"/>
</dbReference>
<dbReference type="GO" id="GO:0003723">
    <property type="term" value="F:RNA binding"/>
    <property type="evidence" value="ECO:0007669"/>
    <property type="project" value="InterPro"/>
</dbReference>
<feature type="compositionally biased region" description="Low complexity" evidence="1">
    <location>
        <begin position="64"/>
        <end position="96"/>
    </location>
</feature>
<evidence type="ECO:0000313" key="4">
    <source>
        <dbReference type="Proteomes" id="UP001165080"/>
    </source>
</evidence>